<proteinExistence type="predicted"/>
<dbReference type="Pfam" id="PF13385">
    <property type="entry name" value="Laminin_G_3"/>
    <property type="match status" value="1"/>
</dbReference>
<evidence type="ECO:0000313" key="2">
    <source>
        <dbReference type="EMBL" id="QHT19144.1"/>
    </source>
</evidence>
<keyword evidence="1" id="KW-1133">Transmembrane helix</keyword>
<keyword evidence="1" id="KW-0812">Transmembrane</keyword>
<dbReference type="EMBL" id="MN739662">
    <property type="protein sequence ID" value="QHT19144.1"/>
    <property type="molecule type" value="Genomic_DNA"/>
</dbReference>
<reference evidence="2" key="1">
    <citation type="journal article" date="2020" name="Nature">
        <title>Giant virus diversity and host interactions through global metagenomics.</title>
        <authorList>
            <person name="Schulz F."/>
            <person name="Roux S."/>
            <person name="Paez-Espino D."/>
            <person name="Jungbluth S."/>
            <person name="Walsh D.A."/>
            <person name="Denef V.J."/>
            <person name="McMahon K.D."/>
            <person name="Konstantinidis K.T."/>
            <person name="Eloe-Fadrosh E.A."/>
            <person name="Kyrpides N.C."/>
            <person name="Woyke T."/>
        </authorList>
    </citation>
    <scope>NUCLEOTIDE SEQUENCE</scope>
    <source>
        <strain evidence="2">GVMAG-M-3300023174-49</strain>
    </source>
</reference>
<evidence type="ECO:0000256" key="1">
    <source>
        <dbReference type="SAM" id="Phobius"/>
    </source>
</evidence>
<keyword evidence="1" id="KW-0472">Membrane</keyword>
<feature type="transmembrane region" description="Helical" evidence="1">
    <location>
        <begin position="60"/>
        <end position="84"/>
    </location>
</feature>
<dbReference type="SUPFAM" id="SSF49899">
    <property type="entry name" value="Concanavalin A-like lectins/glucanases"/>
    <property type="match status" value="1"/>
</dbReference>
<sequence>MNLPPTQADTGISNIVQKSIQNVGNAVASIRDNVSTAVTGFNQPAAPTEFNYSNTIIAKFAFLILVVIVFLFFLNLGINLIGYFTSFSTNPYLVSGMLDGNVSAVIPQDPKNSDSVYLQRSNNQATGAEFTWSIWLFINDFPKDQSYHHIFNKGDINFDSNELALNNSPGLYYGGPNNGTNAIHHGVDPITEDTNVLTVLLDVTDSQQPVNIPIDNIPIQKWVNVIIRLENTILDVYVNGTIAGRTVLQSVPNQNYYPVNVGQNGGFPGTLSDLRYFARALNVFDIQSIVSKGPSTKTSKLSSNVKSADIYNYLSNMWYTHRL</sequence>
<dbReference type="AlphaFoldDB" id="A0A6C0DRQ8"/>
<organism evidence="2">
    <name type="scientific">viral metagenome</name>
    <dbReference type="NCBI Taxonomy" id="1070528"/>
    <lineage>
        <taxon>unclassified sequences</taxon>
        <taxon>metagenomes</taxon>
        <taxon>organismal metagenomes</taxon>
    </lineage>
</organism>
<evidence type="ECO:0008006" key="3">
    <source>
        <dbReference type="Google" id="ProtNLM"/>
    </source>
</evidence>
<dbReference type="InterPro" id="IPR013320">
    <property type="entry name" value="ConA-like_dom_sf"/>
</dbReference>
<dbReference type="Gene3D" id="2.60.120.200">
    <property type="match status" value="1"/>
</dbReference>
<name>A0A6C0DRQ8_9ZZZZ</name>
<accession>A0A6C0DRQ8</accession>
<protein>
    <recommendedName>
        <fullName evidence="3">LamG-like jellyroll fold domain-containing protein</fullName>
    </recommendedName>
</protein>